<keyword evidence="2 9" id="KW-0813">Transport</keyword>
<keyword evidence="17" id="KW-1185">Reference proteome</keyword>
<evidence type="ECO:0000259" key="14">
    <source>
        <dbReference type="Pfam" id="PF00593"/>
    </source>
</evidence>
<dbReference type="PROSITE" id="PS01156">
    <property type="entry name" value="TONB_DEPENDENT_REC_2"/>
    <property type="match status" value="1"/>
</dbReference>
<evidence type="ECO:0000313" key="17">
    <source>
        <dbReference type="Proteomes" id="UP000515292"/>
    </source>
</evidence>
<keyword evidence="6 10" id="KW-0798">TonB box</keyword>
<evidence type="ECO:0000259" key="15">
    <source>
        <dbReference type="Pfam" id="PF07715"/>
    </source>
</evidence>
<dbReference type="SUPFAM" id="SSF56935">
    <property type="entry name" value="Porins"/>
    <property type="match status" value="1"/>
</dbReference>
<dbReference type="RefSeq" id="WP_182295298.1">
    <property type="nucleotide sequence ID" value="NZ_CP059851.1"/>
</dbReference>
<reference evidence="16 17" key="1">
    <citation type="submission" date="2020-07" db="EMBL/GenBank/DDBJ databases">
        <title>Complete genome sequence for Sandaracinobacter sp. M6.</title>
        <authorList>
            <person name="Tang Y."/>
            <person name="Liu Q."/>
            <person name="Guo Z."/>
            <person name="Lei P."/>
            <person name="Huang B."/>
        </authorList>
    </citation>
    <scope>NUCLEOTIDE SEQUENCE [LARGE SCALE GENOMIC DNA]</scope>
    <source>
        <strain evidence="16 17">M6</strain>
    </source>
</reference>
<dbReference type="InterPro" id="IPR010917">
    <property type="entry name" value="TonB_rcpt_CS"/>
</dbReference>
<dbReference type="InterPro" id="IPR012910">
    <property type="entry name" value="Plug_dom"/>
</dbReference>
<feature type="chain" id="PRO_5028894574" evidence="13">
    <location>
        <begin position="31"/>
        <end position="1049"/>
    </location>
</feature>
<protein>
    <submittedName>
        <fullName evidence="16">TonB-dependent receptor</fullName>
    </submittedName>
</protein>
<evidence type="ECO:0000256" key="7">
    <source>
        <dbReference type="ARBA" id="ARBA00023136"/>
    </source>
</evidence>
<dbReference type="InterPro" id="IPR037066">
    <property type="entry name" value="Plug_dom_sf"/>
</dbReference>
<evidence type="ECO:0000256" key="1">
    <source>
        <dbReference type="ARBA" id="ARBA00004571"/>
    </source>
</evidence>
<gene>
    <name evidence="16" type="ORF">H3309_13865</name>
</gene>
<feature type="domain" description="TonB-dependent receptor plug" evidence="15">
    <location>
        <begin position="75"/>
        <end position="192"/>
    </location>
</feature>
<feature type="domain" description="TonB-dependent receptor-like beta-barrel" evidence="14">
    <location>
        <begin position="456"/>
        <end position="1015"/>
    </location>
</feature>
<keyword evidence="4 9" id="KW-0812">Transmembrane</keyword>
<dbReference type="InterPro" id="IPR010916">
    <property type="entry name" value="TonB_box_CS"/>
</dbReference>
<evidence type="ECO:0000313" key="16">
    <source>
        <dbReference type="EMBL" id="QMW22417.1"/>
    </source>
</evidence>
<evidence type="ECO:0000256" key="9">
    <source>
        <dbReference type="PROSITE-ProRule" id="PRU01360"/>
    </source>
</evidence>
<dbReference type="InterPro" id="IPR000531">
    <property type="entry name" value="Beta-barrel_TonB"/>
</dbReference>
<comment type="subcellular location">
    <subcellularLocation>
        <location evidence="1 9">Cell outer membrane</location>
        <topology evidence="1 9">Multi-pass membrane protein</topology>
    </subcellularLocation>
</comment>
<dbReference type="InterPro" id="IPR039426">
    <property type="entry name" value="TonB-dep_rcpt-like"/>
</dbReference>
<keyword evidence="8 9" id="KW-0998">Cell outer membrane</keyword>
<evidence type="ECO:0000256" key="5">
    <source>
        <dbReference type="ARBA" id="ARBA00022729"/>
    </source>
</evidence>
<comment type="similarity">
    <text evidence="9 12">Belongs to the TonB-dependent receptor family.</text>
</comment>
<dbReference type="Gene3D" id="2.170.130.10">
    <property type="entry name" value="TonB-dependent receptor, plug domain"/>
    <property type="match status" value="1"/>
</dbReference>
<dbReference type="Gene3D" id="2.40.170.20">
    <property type="entry name" value="TonB-dependent receptor, beta-barrel domain"/>
    <property type="match status" value="1"/>
</dbReference>
<evidence type="ECO:0000256" key="3">
    <source>
        <dbReference type="ARBA" id="ARBA00022452"/>
    </source>
</evidence>
<dbReference type="PROSITE" id="PS52016">
    <property type="entry name" value="TONB_DEPENDENT_REC_3"/>
    <property type="match status" value="1"/>
</dbReference>
<sequence length="1049" mass="113047">MLRTELRPDSVCRLFVAVSLVALGAASASAQSIDPTPTAPATQPAAPVPNATENIAVEDPADTIVVTGSRIARPNTDTPVPIVAINAQQLTETGKVSIGDVLNDLPSLRSTYSQANSTRFLGTAGLNLLDLRGLGTQRTLVLLDGRRHVASDILNNAVSPDINIFPTDLIERVEIITGGSSAVYGSDAIAGVVNFILKRNFEGVELRGLGGISGYGDAGTYRISGTAGTNFADGRGNVAVNLEYTRQQDYFGSERPNLRQNDGFLTVDTDPAGTPNGSDGNPDRTFFQDIRSATLGNTGLVRFNTGTCGTDPEGTPYNCVFRFNPDGTLAPQTGQRVGIGPNGSFIGGNGDNFRNGDELQLAPTLDRFNATVIGRFEVSEAFEPFVEAKYSRTRSVGTGNSGPAFITGTALGDSRERPRLDNPYLGAQARDLITQQLTLQNGTAPAPTARFSLRQNLLGLGARTEEATRETWRGVIGARGTFNDDWRYEASINYGEFKERTKILGNLNIQRFLLAADAARDPASGNIVCRSRFDPDAAIPYVDNDAILANDIAACVPINLFGGGNISPEARNYVLTDTTAVGKISQFVASAFLAGDSSDWFELPGGPVGFVIGGEHRRETARYQQDELVEQGYTFYNIIPTFSPPSFQVTEGYAEIRLPILADRPFFHNLTVTGAGRIARYKGSTGTVYAYNGGIEWAPVRDLRFRANYARAVRAPNLVELFTPPGQNFATVVDPCSAGQIGTGTATREANCRAAGVPQGFNFIYSSSLEIVSGGNPDLKAETSDSWTIGGVLQPRFAPGFTLTVDYYDVTVNKVITSPSAQNILNACYDGPDLTNQFCSLFQRSGAGGGPNGEEPFQIVEGSLQQIQLNYAKLKVRGIDVEAAYRHEFQSGVQLGTRVLYTRAIQNDQFLDPANPNFADQLLLELGDPRDSFNWNVDLKAGPFSLAYQMRYIGKMIVTQGTLGTYEDFFGKQGRPPQNADFADRTFYSPVTYHNVRAGVDVNDKFNFYIGVDNIGNRKPPLGLTGIGGGSAIYDNRGRFFYAGAVAKF</sequence>
<keyword evidence="5 13" id="KW-0732">Signal</keyword>
<keyword evidence="16" id="KW-0675">Receptor</keyword>
<evidence type="ECO:0000256" key="4">
    <source>
        <dbReference type="ARBA" id="ARBA00022692"/>
    </source>
</evidence>
<dbReference type="PROSITE" id="PS00430">
    <property type="entry name" value="TONB_DEPENDENT_REC_1"/>
    <property type="match status" value="1"/>
</dbReference>
<dbReference type="GO" id="GO:0009279">
    <property type="term" value="C:cell outer membrane"/>
    <property type="evidence" value="ECO:0007669"/>
    <property type="project" value="UniProtKB-SubCell"/>
</dbReference>
<evidence type="ECO:0000256" key="2">
    <source>
        <dbReference type="ARBA" id="ARBA00022448"/>
    </source>
</evidence>
<proteinExistence type="inferred from homology"/>
<feature type="signal peptide" evidence="13">
    <location>
        <begin position="1"/>
        <end position="30"/>
    </location>
</feature>
<evidence type="ECO:0000256" key="12">
    <source>
        <dbReference type="RuleBase" id="RU003357"/>
    </source>
</evidence>
<evidence type="ECO:0000256" key="11">
    <source>
        <dbReference type="PROSITE-ProRule" id="PRU10144"/>
    </source>
</evidence>
<dbReference type="PANTHER" id="PTHR47234">
    <property type="match status" value="1"/>
</dbReference>
<dbReference type="AlphaFoldDB" id="A0A7G5IGC5"/>
<dbReference type="Proteomes" id="UP000515292">
    <property type="component" value="Chromosome"/>
</dbReference>
<dbReference type="KEGG" id="sand:H3309_13865"/>
<keyword evidence="7 9" id="KW-0472">Membrane</keyword>
<dbReference type="InterPro" id="IPR036942">
    <property type="entry name" value="Beta-barrel_TonB_sf"/>
</dbReference>
<feature type="short sequence motif" description="TonB box" evidence="10">
    <location>
        <begin position="63"/>
        <end position="69"/>
    </location>
</feature>
<dbReference type="Pfam" id="PF07715">
    <property type="entry name" value="Plug"/>
    <property type="match status" value="1"/>
</dbReference>
<evidence type="ECO:0000256" key="13">
    <source>
        <dbReference type="SAM" id="SignalP"/>
    </source>
</evidence>
<dbReference type="Pfam" id="PF00593">
    <property type="entry name" value="TonB_dep_Rec_b-barrel"/>
    <property type="match status" value="1"/>
</dbReference>
<evidence type="ECO:0000256" key="6">
    <source>
        <dbReference type="ARBA" id="ARBA00023077"/>
    </source>
</evidence>
<accession>A0A7G5IGC5</accession>
<evidence type="ECO:0000256" key="10">
    <source>
        <dbReference type="PROSITE-ProRule" id="PRU10143"/>
    </source>
</evidence>
<organism evidence="16 17">
    <name type="scientific">Sandaracinobacteroides saxicola</name>
    <dbReference type="NCBI Taxonomy" id="2759707"/>
    <lineage>
        <taxon>Bacteria</taxon>
        <taxon>Pseudomonadati</taxon>
        <taxon>Pseudomonadota</taxon>
        <taxon>Alphaproteobacteria</taxon>
        <taxon>Sphingomonadales</taxon>
        <taxon>Sphingosinicellaceae</taxon>
        <taxon>Sandaracinobacteroides</taxon>
    </lineage>
</organism>
<evidence type="ECO:0000256" key="8">
    <source>
        <dbReference type="ARBA" id="ARBA00023237"/>
    </source>
</evidence>
<dbReference type="PANTHER" id="PTHR47234:SF2">
    <property type="entry name" value="TONB-DEPENDENT RECEPTOR"/>
    <property type="match status" value="1"/>
</dbReference>
<dbReference type="EMBL" id="CP059851">
    <property type="protein sequence ID" value="QMW22417.1"/>
    <property type="molecule type" value="Genomic_DNA"/>
</dbReference>
<name>A0A7G5IGC5_9SPHN</name>
<feature type="short sequence motif" description="TonB C-terminal box" evidence="11">
    <location>
        <begin position="1032"/>
        <end position="1049"/>
    </location>
</feature>
<keyword evidence="3 9" id="KW-1134">Transmembrane beta strand</keyword>